<protein>
    <recommendedName>
        <fullName evidence="8">Fibrinogen C-terminal domain-containing protein</fullName>
    </recommendedName>
</protein>
<evidence type="ECO:0000259" key="8">
    <source>
        <dbReference type="PROSITE" id="PS51406"/>
    </source>
</evidence>
<evidence type="ECO:0000313" key="9">
    <source>
        <dbReference type="EMBL" id="RRC95547.1"/>
    </source>
</evidence>
<dbReference type="InterPro" id="IPR011047">
    <property type="entry name" value="Quinoprotein_ADH-like_sf"/>
</dbReference>
<keyword evidence="3" id="KW-0479">Metal-binding</keyword>
<dbReference type="GO" id="GO:0005615">
    <property type="term" value="C:extracellular space"/>
    <property type="evidence" value="ECO:0007669"/>
    <property type="project" value="TreeGrafter"/>
</dbReference>
<dbReference type="OrthoDB" id="9802683at2"/>
<keyword evidence="2" id="KW-0272">Extracellular matrix</keyword>
<evidence type="ECO:0000256" key="6">
    <source>
        <dbReference type="ARBA" id="ARBA00023157"/>
    </source>
</evidence>
<dbReference type="Gene3D" id="3.90.215.10">
    <property type="entry name" value="Gamma Fibrinogen, chain A, domain 1"/>
    <property type="match status" value="1"/>
</dbReference>
<dbReference type="Gene3D" id="2.60.120.260">
    <property type="entry name" value="Galactose-binding domain-like"/>
    <property type="match status" value="1"/>
</dbReference>
<dbReference type="GO" id="GO:0070492">
    <property type="term" value="F:oligosaccharide binding"/>
    <property type="evidence" value="ECO:0007669"/>
    <property type="project" value="TreeGrafter"/>
</dbReference>
<evidence type="ECO:0000256" key="5">
    <source>
        <dbReference type="ARBA" id="ARBA00022837"/>
    </source>
</evidence>
<dbReference type="InterPro" id="IPR008979">
    <property type="entry name" value="Galactose-bd-like_sf"/>
</dbReference>
<dbReference type="InterPro" id="IPR014716">
    <property type="entry name" value="Fibrinogen_a/b/g_C_1"/>
</dbReference>
<evidence type="ECO:0000256" key="3">
    <source>
        <dbReference type="ARBA" id="ARBA00022723"/>
    </source>
</evidence>
<evidence type="ECO:0000256" key="7">
    <source>
        <dbReference type="SAM" id="SignalP"/>
    </source>
</evidence>
<dbReference type="PROSITE" id="PS51406">
    <property type="entry name" value="FIBRINOGEN_C_2"/>
    <property type="match status" value="1"/>
</dbReference>
<feature type="signal peptide" evidence="7">
    <location>
        <begin position="1"/>
        <end position="22"/>
    </location>
</feature>
<dbReference type="AlphaFoldDB" id="A0A3P1SEZ4"/>
<keyword evidence="5" id="KW-0106">Calcium</keyword>
<organism evidence="9 10">
    <name type="scientific">Schaalia canis</name>
    <dbReference type="NCBI Taxonomy" id="100469"/>
    <lineage>
        <taxon>Bacteria</taxon>
        <taxon>Bacillati</taxon>
        <taxon>Actinomycetota</taxon>
        <taxon>Actinomycetes</taxon>
        <taxon>Actinomycetales</taxon>
        <taxon>Actinomycetaceae</taxon>
        <taxon>Schaalia</taxon>
    </lineage>
</organism>
<proteinExistence type="predicted"/>
<sequence>MKLRSFAGVAAVVTLAFSGLVALSPAGTAIGTRDGKTADTAAASCWEIKQQNPAADSGTYWIVTPSMPEPMQVFCDQQMDGGGWALVGRGREGWDLYPQGKGDQSALTNRDRSPRAFDTVQMPGEKIDGLLNRAPVNSLNEGFRVLRASDPSGRGFRSVDIRPGHMLGWRWAFGSADNLSYRFDGGQWYFGGTFVQRFGMDSAYRSLDMSQGSNSSYLVGYAYGPHVRGGSTSPSNYWWANNSRVLPYSEVYIRPRIISTDSGFTRIPDEGTPAVVRPFVASDMATPTRWGVVGNLNGKTREGNSPVQAFVKIGNTMYVGGNFTGVQAGRNGAFQSRTALAAFNATTGEWISDFGATFNDQVKALVAMPDGNLLVGGDFTTVNGQRHSGTVLLDSRTGNPISTWDLQIDNRLRRGVVSVRSIVRSGDHIYFGGTFTHLNGRGVKNVYARAAGRADLTGRPDRSWNPEFNGGVMDLDASSSEGRVYAAGFFSRSANRYDVNKAAVISDKAGAEIIPFAFRGSYGRNDFQQAVAHTGTLVFFGGSQHSIYGYVPETMQRVSSSITHHSGGDFQAFATDGQVIYGGCHCFGWSYEDAIEWPGLGPSWTQAHKVQGVGAWSATDGSQIPWVPFRLSSKNAGAWSLYVADDGALWVGGDFTGSHTSMDRHQWNGGFVRYPAGDTTPPSTPQSLRASSYDKDTVTLQWGRSQGAARYQILRDDRPIASTTDTTVVVPRAGDDRYFVRAIDEVGNISASSAVYAAPQVNEESPELPKPEVLIEEAAEWKYYNLPQAPDAKWRDTDFDDSTWVQGKAPLGYGSPGLGTTLNSGQGAQRPITTYFRREFTVEDPTTIAALVLTYVADDGAVVYLNGQEVSRERLSEGRVDHNTRANRSIGATAALNDPKEVRLTPELLQEGKNVVSVETHLNYRSSRTLTFQARLMSEPLAARPAILEPAGDEEALDAEQDQEAAVDHEASPVKLIEPGSTWRYLFSPAAPVDNWETDADLSQWQTAKTPIGWGSQAIATQLNPAAHAVPVHLLAARDITLGELTENTRLVMNIQADDAVVVRVNGIEVARHGLPEGDITVMTPAITGKSSADAQGKPLVVEVPVYLPGEENPVLRQGMNRVTLEIHRAIPDDGDMLFETVVEVRQ</sequence>
<keyword evidence="6" id="KW-1015">Disulfide bond</keyword>
<evidence type="ECO:0000313" key="10">
    <source>
        <dbReference type="Proteomes" id="UP000280444"/>
    </source>
</evidence>
<accession>A0A3P1SEZ4</accession>
<name>A0A3P1SEZ4_9ACTO</name>
<dbReference type="SUPFAM" id="SSF56496">
    <property type="entry name" value="Fibrinogen C-terminal domain-like"/>
    <property type="match status" value="1"/>
</dbReference>
<feature type="domain" description="Fibrinogen C-terminal" evidence="8">
    <location>
        <begin position="36"/>
        <end position="92"/>
    </location>
</feature>
<dbReference type="InterPro" id="IPR013783">
    <property type="entry name" value="Ig-like_fold"/>
</dbReference>
<dbReference type="Proteomes" id="UP000280444">
    <property type="component" value="Unassembled WGS sequence"/>
</dbReference>
<dbReference type="PANTHER" id="PTHR16146:SF46">
    <property type="entry name" value="INTELECTIN-1A-RELATED"/>
    <property type="match status" value="1"/>
</dbReference>
<dbReference type="SUPFAM" id="SSF50998">
    <property type="entry name" value="Quinoprotein alcohol dehydrogenase-like"/>
    <property type="match status" value="1"/>
</dbReference>
<comment type="subcellular location">
    <subcellularLocation>
        <location evidence="1">Secreted</location>
        <location evidence="1">Extracellular space</location>
        <location evidence="1">Extracellular matrix</location>
    </subcellularLocation>
</comment>
<dbReference type="PANTHER" id="PTHR16146">
    <property type="entry name" value="INTELECTIN"/>
    <property type="match status" value="1"/>
</dbReference>
<dbReference type="GO" id="GO:0005975">
    <property type="term" value="P:carbohydrate metabolic process"/>
    <property type="evidence" value="ECO:0007669"/>
    <property type="project" value="UniProtKB-ARBA"/>
</dbReference>
<comment type="caution">
    <text evidence="9">The sequence shown here is derived from an EMBL/GenBank/DDBJ whole genome shotgun (WGS) entry which is preliminary data.</text>
</comment>
<keyword evidence="7" id="KW-0732">Signal</keyword>
<gene>
    <name evidence="9" type="ORF">EII11_04535</name>
</gene>
<keyword evidence="10" id="KW-1185">Reference proteome</keyword>
<keyword evidence="2" id="KW-0964">Secreted</keyword>
<keyword evidence="4" id="KW-0430">Lectin</keyword>
<dbReference type="InterPro" id="IPR002181">
    <property type="entry name" value="Fibrinogen_a/b/g_C_dom"/>
</dbReference>
<dbReference type="RefSeq" id="WP_124869247.1">
    <property type="nucleotide sequence ID" value="NZ_RQZF01000003.1"/>
</dbReference>
<dbReference type="InterPro" id="IPR036056">
    <property type="entry name" value="Fibrinogen-like_C"/>
</dbReference>
<dbReference type="GO" id="GO:0046872">
    <property type="term" value="F:metal ion binding"/>
    <property type="evidence" value="ECO:0007669"/>
    <property type="project" value="UniProtKB-KW"/>
</dbReference>
<evidence type="ECO:0000256" key="4">
    <source>
        <dbReference type="ARBA" id="ARBA00022734"/>
    </source>
</evidence>
<reference evidence="9 10" key="1">
    <citation type="submission" date="2018-11" db="EMBL/GenBank/DDBJ databases">
        <title>Genomes From Bacteria Associated with the Canine Oral Cavity: a Test Case for Automated Genome-Based Taxonomic Assignment.</title>
        <authorList>
            <person name="Coil D.A."/>
            <person name="Jospin G."/>
            <person name="Darling A.E."/>
            <person name="Wallis C."/>
            <person name="Davis I.J."/>
            <person name="Harris S."/>
            <person name="Eisen J.A."/>
            <person name="Holcombe L.J."/>
            <person name="O'Flynn C."/>
        </authorList>
    </citation>
    <scope>NUCLEOTIDE SEQUENCE [LARGE SCALE GENOMIC DNA]</scope>
    <source>
        <strain evidence="9 10">OH770</strain>
    </source>
</reference>
<dbReference type="NCBIfam" id="NF040941">
    <property type="entry name" value="GGGWT_bact"/>
    <property type="match status" value="1"/>
</dbReference>
<evidence type="ECO:0000256" key="1">
    <source>
        <dbReference type="ARBA" id="ARBA00004498"/>
    </source>
</evidence>
<dbReference type="Gene3D" id="2.60.40.10">
    <property type="entry name" value="Immunoglobulins"/>
    <property type="match status" value="1"/>
</dbReference>
<dbReference type="EMBL" id="RQZF01000003">
    <property type="protein sequence ID" value="RRC95547.1"/>
    <property type="molecule type" value="Genomic_DNA"/>
</dbReference>
<evidence type="ECO:0000256" key="2">
    <source>
        <dbReference type="ARBA" id="ARBA00022530"/>
    </source>
</evidence>
<feature type="chain" id="PRO_5038687614" description="Fibrinogen C-terminal domain-containing protein" evidence="7">
    <location>
        <begin position="23"/>
        <end position="1147"/>
    </location>
</feature>
<dbReference type="SUPFAM" id="SSF49785">
    <property type="entry name" value="Galactose-binding domain-like"/>
    <property type="match status" value="1"/>
</dbReference>